<evidence type="ECO:0000313" key="9">
    <source>
        <dbReference type="EMBL" id="JAS53584.1"/>
    </source>
</evidence>
<comment type="subcellular location">
    <subcellularLocation>
        <location evidence="1">Cytoplasm</location>
        <location evidence="1">Cytoskeleton</location>
        <location evidence="1">Microtubule organizing center</location>
        <location evidence="1">Centrosome</location>
    </subcellularLocation>
</comment>
<evidence type="ECO:0000256" key="4">
    <source>
        <dbReference type="ARBA" id="ARBA00023212"/>
    </source>
</evidence>
<reference evidence="9" key="1">
    <citation type="submission" date="2015-11" db="EMBL/GenBank/DDBJ databases">
        <title>De novo transcriptome assembly of four potential Pierce s Disease insect vectors from Arizona vineyards.</title>
        <authorList>
            <person name="Tassone E.E."/>
        </authorList>
    </citation>
    <scope>NUCLEOTIDE SEQUENCE</scope>
</reference>
<evidence type="ECO:0000256" key="2">
    <source>
        <dbReference type="ARBA" id="ARBA00022490"/>
    </source>
</evidence>
<dbReference type="GO" id="GO:0005813">
    <property type="term" value="C:centrosome"/>
    <property type="evidence" value="ECO:0007669"/>
    <property type="project" value="UniProtKB-SubCell"/>
</dbReference>
<evidence type="ECO:0000256" key="5">
    <source>
        <dbReference type="ARBA" id="ARBA00023306"/>
    </source>
</evidence>
<feature type="coiled-coil region" evidence="6">
    <location>
        <begin position="141"/>
        <end position="240"/>
    </location>
</feature>
<dbReference type="Pfam" id="PF16531">
    <property type="entry name" value="SAS-6_N"/>
    <property type="match status" value="1"/>
</dbReference>
<dbReference type="PANTHER" id="PTHR44281:SF2">
    <property type="entry name" value="SPINDLE ASSEMBLY ABNORMAL PROTEIN 6 HOMOLOG"/>
    <property type="match status" value="1"/>
</dbReference>
<feature type="region of interest" description="Disordered" evidence="7">
    <location>
        <begin position="532"/>
        <end position="563"/>
    </location>
</feature>
<feature type="coiled-coil region" evidence="6">
    <location>
        <begin position="353"/>
        <end position="471"/>
    </location>
</feature>
<dbReference type="EMBL" id="GECZ01016185">
    <property type="protein sequence ID" value="JAS53584.1"/>
    <property type="molecule type" value="Transcribed_RNA"/>
</dbReference>
<dbReference type="InterPro" id="IPR038558">
    <property type="entry name" value="SAS-6_N_sf"/>
</dbReference>
<evidence type="ECO:0000256" key="7">
    <source>
        <dbReference type="SAM" id="MobiDB-lite"/>
    </source>
</evidence>
<proteinExistence type="predicted"/>
<organism evidence="9">
    <name type="scientific">Cuerna arida</name>
    <dbReference type="NCBI Taxonomy" id="1464854"/>
    <lineage>
        <taxon>Eukaryota</taxon>
        <taxon>Metazoa</taxon>
        <taxon>Ecdysozoa</taxon>
        <taxon>Arthropoda</taxon>
        <taxon>Hexapoda</taxon>
        <taxon>Insecta</taxon>
        <taxon>Pterygota</taxon>
        <taxon>Neoptera</taxon>
        <taxon>Paraneoptera</taxon>
        <taxon>Hemiptera</taxon>
        <taxon>Auchenorrhyncha</taxon>
        <taxon>Membracoidea</taxon>
        <taxon>Cicadellidae</taxon>
        <taxon>Cicadellinae</taxon>
        <taxon>Proconiini</taxon>
        <taxon>Cuerna</taxon>
    </lineage>
</organism>
<protein>
    <recommendedName>
        <fullName evidence="8">Spindle assembly abnormal protein 6 N-terminal domain-containing protein</fullName>
    </recommendedName>
</protein>
<keyword evidence="4" id="KW-0206">Cytoskeleton</keyword>
<feature type="coiled-coil region" evidence="6">
    <location>
        <begin position="283"/>
        <end position="310"/>
    </location>
</feature>
<evidence type="ECO:0000256" key="1">
    <source>
        <dbReference type="ARBA" id="ARBA00004300"/>
    </source>
</evidence>
<keyword evidence="2" id="KW-0963">Cytoplasm</keyword>
<dbReference type="Gene3D" id="2.170.210.20">
    <property type="entry name" value="Spindle assembly abnormal protein 6, N-terminal domain"/>
    <property type="match status" value="1"/>
</dbReference>
<keyword evidence="5" id="KW-0131">Cell cycle</keyword>
<name>A0A1B6FTS9_9HEMI</name>
<keyword evidence="3 6" id="KW-0175">Coiled coil</keyword>
<dbReference type="GO" id="GO:0007099">
    <property type="term" value="P:centriole replication"/>
    <property type="evidence" value="ECO:0007669"/>
    <property type="project" value="TreeGrafter"/>
</dbReference>
<dbReference type="PANTHER" id="PTHR44281">
    <property type="entry name" value="SPINDLE ASSEMBLY ABNORMAL PROTEIN 6 HOMOLOG"/>
    <property type="match status" value="1"/>
</dbReference>
<dbReference type="AlphaFoldDB" id="A0A1B6FTS9"/>
<dbReference type="GO" id="GO:0005814">
    <property type="term" value="C:centriole"/>
    <property type="evidence" value="ECO:0007669"/>
    <property type="project" value="TreeGrafter"/>
</dbReference>
<accession>A0A1B6FTS9</accession>
<evidence type="ECO:0000256" key="3">
    <source>
        <dbReference type="ARBA" id="ARBA00023054"/>
    </source>
</evidence>
<feature type="domain" description="Spindle assembly abnormal protein 6 N-terminal" evidence="8">
    <location>
        <begin position="27"/>
        <end position="125"/>
    </location>
</feature>
<sequence>MESVIYHDSHELKFKEGNTTWRTIVIYKFDNNAQMVRLDVLDESDAFFLYNLTVTREDYRQMQRAQNLTITFEHLPEALIWLLQTNKEANSKVYITIDYSIQATLTLEIKEIHSMRDVVHISLQFQKASLTEIQGRVELIRKKNEEKIMLLENCKEELNKKLEISEEKVCKLSLEVNCMKEKYATLQKEHQNNMELLSKQSESEKEKLVRDLTKNHEDKLEQLNREKRALQEQLDTEKNEKCILEKDVSILRIRIREESIKRESDAERTKQMERDLLTLRSRIQITKDQMEVMKNKCQSLLEEVEETKMLLGVSRRNEEQLKQQLSNFAARNCRLQEIVEDKSAKLEHLNFDLARQQLQIQQKTADLEGANEKIRSNYNDMTYLKLEQRALSWKLEESQKREAALKKEKNNLQKQTKTTIEGLQKELEKLKQEKMANKNMEDKLSNLQKLLDAKDQEINLLKKELSRYILKDSKVGGVGNVPYLYNQHYMQESNLPVRPDDVRLRIPLSNIAEDTNTVLGNTEQNLANTPVILPTSTKPELPKPQQGNLRADTMGKAPAPKLTTAVIRNSAPTLPLRGLTRKK</sequence>
<dbReference type="InterPro" id="IPR032396">
    <property type="entry name" value="SAS-6_N"/>
</dbReference>
<evidence type="ECO:0000259" key="8">
    <source>
        <dbReference type="Pfam" id="PF16531"/>
    </source>
</evidence>
<gene>
    <name evidence="9" type="ORF">g.2275</name>
</gene>
<evidence type="ECO:0000256" key="6">
    <source>
        <dbReference type="SAM" id="Coils"/>
    </source>
</evidence>